<protein>
    <submittedName>
        <fullName evidence="1">Uncharacterized protein</fullName>
    </submittedName>
</protein>
<dbReference type="PANTHER" id="PTHR47326:SF1">
    <property type="entry name" value="HTH PSQ-TYPE DOMAIN-CONTAINING PROTEIN"/>
    <property type="match status" value="1"/>
</dbReference>
<dbReference type="PANTHER" id="PTHR47326">
    <property type="entry name" value="TRANSPOSABLE ELEMENT TC3 TRANSPOSASE-LIKE PROTEIN"/>
    <property type="match status" value="1"/>
</dbReference>
<dbReference type="OrthoDB" id="9990384at2759"/>
<proteinExistence type="predicted"/>
<evidence type="ECO:0000313" key="1">
    <source>
        <dbReference type="EMBL" id="VEN44226.1"/>
    </source>
</evidence>
<accession>A0A653C906</accession>
<organism evidence="1 2">
    <name type="scientific">Callosobruchus maculatus</name>
    <name type="common">Southern cowpea weevil</name>
    <name type="synonym">Pulse bruchid</name>
    <dbReference type="NCBI Taxonomy" id="64391"/>
    <lineage>
        <taxon>Eukaryota</taxon>
        <taxon>Metazoa</taxon>
        <taxon>Ecdysozoa</taxon>
        <taxon>Arthropoda</taxon>
        <taxon>Hexapoda</taxon>
        <taxon>Insecta</taxon>
        <taxon>Pterygota</taxon>
        <taxon>Neoptera</taxon>
        <taxon>Endopterygota</taxon>
        <taxon>Coleoptera</taxon>
        <taxon>Polyphaga</taxon>
        <taxon>Cucujiformia</taxon>
        <taxon>Chrysomeloidea</taxon>
        <taxon>Chrysomelidae</taxon>
        <taxon>Bruchinae</taxon>
        <taxon>Bruchini</taxon>
        <taxon>Callosobruchus</taxon>
    </lineage>
</organism>
<reference evidence="1 2" key="1">
    <citation type="submission" date="2019-01" db="EMBL/GenBank/DDBJ databases">
        <authorList>
            <person name="Sayadi A."/>
        </authorList>
    </citation>
    <scope>NUCLEOTIDE SEQUENCE [LARGE SCALE GENOMIC DNA]</scope>
</reference>
<keyword evidence="2" id="KW-1185">Reference proteome</keyword>
<name>A0A653C906_CALMS</name>
<dbReference type="EMBL" id="CAACVG010007222">
    <property type="protein sequence ID" value="VEN44226.1"/>
    <property type="molecule type" value="Genomic_DNA"/>
</dbReference>
<dbReference type="AlphaFoldDB" id="A0A653C906"/>
<gene>
    <name evidence="1" type="ORF">CALMAC_LOCUS7111</name>
</gene>
<sequence length="122" mass="14113">MGEEVRRDGIYTKCEAKPAAHGLLGVKITCSKFSLPFDVIQIYRRANVELKLSRTSLGRILKLDLKLHPYKIQLVQELKPNDLNLRKSYAETMSDRFSNFNNLLFSDKAHFHLNGHQRKSQI</sequence>
<dbReference type="Proteomes" id="UP000410492">
    <property type="component" value="Unassembled WGS sequence"/>
</dbReference>
<evidence type="ECO:0000313" key="2">
    <source>
        <dbReference type="Proteomes" id="UP000410492"/>
    </source>
</evidence>